<keyword evidence="8" id="KW-1185">Reference proteome</keyword>
<comment type="subcellular location">
    <subcellularLocation>
        <location evidence="1">Cell membrane</location>
        <topology evidence="1">Multi-pass membrane protein</topology>
    </subcellularLocation>
</comment>
<evidence type="ECO:0000256" key="5">
    <source>
        <dbReference type="ARBA" id="ARBA00023136"/>
    </source>
</evidence>
<gene>
    <name evidence="7" type="ORF">ACFP1B_34430</name>
</gene>
<dbReference type="Proteomes" id="UP001596200">
    <property type="component" value="Unassembled WGS sequence"/>
</dbReference>
<dbReference type="InterPro" id="IPR036259">
    <property type="entry name" value="MFS_trans_sf"/>
</dbReference>
<evidence type="ECO:0000256" key="1">
    <source>
        <dbReference type="ARBA" id="ARBA00004651"/>
    </source>
</evidence>
<feature type="transmembrane region" description="Helical" evidence="6">
    <location>
        <begin position="93"/>
        <end position="114"/>
    </location>
</feature>
<evidence type="ECO:0000256" key="3">
    <source>
        <dbReference type="ARBA" id="ARBA00022692"/>
    </source>
</evidence>
<proteinExistence type="predicted"/>
<accession>A0ABW1GUE2</accession>
<evidence type="ECO:0000313" key="7">
    <source>
        <dbReference type="EMBL" id="MFC5918489.1"/>
    </source>
</evidence>
<evidence type="ECO:0000256" key="4">
    <source>
        <dbReference type="ARBA" id="ARBA00022989"/>
    </source>
</evidence>
<dbReference type="PANTHER" id="PTHR23513:SF11">
    <property type="entry name" value="STAPHYLOFERRIN A TRANSPORTER"/>
    <property type="match status" value="1"/>
</dbReference>
<keyword evidence="3 6" id="KW-0812">Transmembrane</keyword>
<keyword evidence="4 6" id="KW-1133">Transmembrane helix</keyword>
<evidence type="ECO:0000256" key="6">
    <source>
        <dbReference type="SAM" id="Phobius"/>
    </source>
</evidence>
<evidence type="ECO:0000256" key="2">
    <source>
        <dbReference type="ARBA" id="ARBA00022475"/>
    </source>
</evidence>
<dbReference type="EMBL" id="JBHSPU010000039">
    <property type="protein sequence ID" value="MFC5918489.1"/>
    <property type="molecule type" value="Genomic_DNA"/>
</dbReference>
<feature type="transmembrane region" description="Helical" evidence="6">
    <location>
        <begin position="62"/>
        <end position="81"/>
    </location>
</feature>
<feature type="non-terminal residue" evidence="7">
    <location>
        <position position="1"/>
    </location>
</feature>
<dbReference type="InterPro" id="IPR005829">
    <property type="entry name" value="Sugar_transporter_CS"/>
</dbReference>
<keyword evidence="2" id="KW-1003">Cell membrane</keyword>
<protein>
    <submittedName>
        <fullName evidence="7">MFS transporter</fullName>
    </submittedName>
</protein>
<reference evidence="8" key="1">
    <citation type="journal article" date="2019" name="Int. J. Syst. Evol. Microbiol.">
        <title>The Global Catalogue of Microorganisms (GCM) 10K type strain sequencing project: providing services to taxonomists for standard genome sequencing and annotation.</title>
        <authorList>
            <consortium name="The Broad Institute Genomics Platform"/>
            <consortium name="The Broad Institute Genome Sequencing Center for Infectious Disease"/>
            <person name="Wu L."/>
            <person name="Ma J."/>
        </authorList>
    </citation>
    <scope>NUCLEOTIDE SEQUENCE [LARGE SCALE GENOMIC DNA]</scope>
    <source>
        <strain evidence="8">JCM 4147</strain>
    </source>
</reference>
<comment type="caution">
    <text evidence="7">The sequence shown here is derived from an EMBL/GenBank/DDBJ whole genome shotgun (WGS) entry which is preliminary data.</text>
</comment>
<dbReference type="SUPFAM" id="SSF103473">
    <property type="entry name" value="MFS general substrate transporter"/>
    <property type="match status" value="1"/>
</dbReference>
<feature type="transmembrane region" description="Helical" evidence="6">
    <location>
        <begin position="30"/>
        <end position="50"/>
    </location>
</feature>
<evidence type="ECO:0000313" key="8">
    <source>
        <dbReference type="Proteomes" id="UP001596200"/>
    </source>
</evidence>
<organism evidence="7 8">
    <name type="scientific">Streptomyces pulveraceus</name>
    <dbReference type="NCBI Taxonomy" id="68258"/>
    <lineage>
        <taxon>Bacteria</taxon>
        <taxon>Bacillati</taxon>
        <taxon>Actinomycetota</taxon>
        <taxon>Actinomycetes</taxon>
        <taxon>Kitasatosporales</taxon>
        <taxon>Streptomycetaceae</taxon>
        <taxon>Streptomyces</taxon>
    </lineage>
</organism>
<dbReference type="Gene3D" id="1.20.1250.20">
    <property type="entry name" value="MFS general substrate transporter like domains"/>
    <property type="match status" value="1"/>
</dbReference>
<dbReference type="PANTHER" id="PTHR23513">
    <property type="entry name" value="INTEGRAL MEMBRANE EFFLUX PROTEIN-RELATED"/>
    <property type="match status" value="1"/>
</dbReference>
<keyword evidence="5 6" id="KW-0472">Membrane</keyword>
<sequence>QLRAGAVGVALFAVFPFAVGSGLPVPVIAAGAVVGGLGMAFWGVMWATSIQTQVPHEVLNRVYAYDIAGSIAFLPVGEALAGPAAELFGRRSMLLAGAVCTVVVSVALLSVPAIRRLRRVDGRD</sequence>
<name>A0ABW1GUE2_9ACTN</name>
<dbReference type="PROSITE" id="PS00216">
    <property type="entry name" value="SUGAR_TRANSPORT_1"/>
    <property type="match status" value="1"/>
</dbReference>